<dbReference type="PANTHER" id="PTHR45138:SF9">
    <property type="entry name" value="DIGUANYLATE CYCLASE DGCM-RELATED"/>
    <property type="match status" value="1"/>
</dbReference>
<feature type="transmembrane region" description="Helical" evidence="1">
    <location>
        <begin position="50"/>
        <end position="74"/>
    </location>
</feature>
<feature type="domain" description="GGDEF" evidence="2">
    <location>
        <begin position="250"/>
        <end position="388"/>
    </location>
</feature>
<dbReference type="Pfam" id="PF00990">
    <property type="entry name" value="GGDEF"/>
    <property type="match status" value="1"/>
</dbReference>
<dbReference type="PANTHER" id="PTHR45138">
    <property type="entry name" value="REGULATORY COMPONENTS OF SENSORY TRANSDUCTION SYSTEM"/>
    <property type="match status" value="1"/>
</dbReference>
<dbReference type="AlphaFoldDB" id="A0A9X2MV27"/>
<comment type="caution">
    <text evidence="3">The sequence shown here is derived from an EMBL/GenBank/DDBJ whole genome shotgun (WGS) entry which is preliminary data.</text>
</comment>
<dbReference type="GO" id="GO:0052621">
    <property type="term" value="F:diguanylate cyclase activity"/>
    <property type="evidence" value="ECO:0007669"/>
    <property type="project" value="TreeGrafter"/>
</dbReference>
<dbReference type="RefSeq" id="WP_257449814.1">
    <property type="nucleotide sequence ID" value="NZ_JANIPJ010000017.1"/>
</dbReference>
<dbReference type="SMART" id="SM00267">
    <property type="entry name" value="GGDEF"/>
    <property type="match status" value="1"/>
</dbReference>
<protein>
    <submittedName>
        <fullName evidence="3">GGDEF domain-containing protein</fullName>
    </submittedName>
</protein>
<feature type="transmembrane region" description="Helical" evidence="1">
    <location>
        <begin position="12"/>
        <end position="30"/>
    </location>
</feature>
<dbReference type="CDD" id="cd01949">
    <property type="entry name" value="GGDEF"/>
    <property type="match status" value="1"/>
</dbReference>
<name>A0A9X2MV27_9BACL</name>
<keyword evidence="1" id="KW-0472">Membrane</keyword>
<dbReference type="InterPro" id="IPR000160">
    <property type="entry name" value="GGDEF_dom"/>
</dbReference>
<dbReference type="Proteomes" id="UP001141950">
    <property type="component" value="Unassembled WGS sequence"/>
</dbReference>
<dbReference type="EMBL" id="JANIPJ010000017">
    <property type="protein sequence ID" value="MCR2806401.1"/>
    <property type="molecule type" value="Genomic_DNA"/>
</dbReference>
<dbReference type="InterPro" id="IPR029787">
    <property type="entry name" value="Nucleotide_cyclase"/>
</dbReference>
<feature type="transmembrane region" description="Helical" evidence="1">
    <location>
        <begin position="119"/>
        <end position="144"/>
    </location>
</feature>
<dbReference type="InterPro" id="IPR050469">
    <property type="entry name" value="Diguanylate_Cyclase"/>
</dbReference>
<proteinExistence type="predicted"/>
<gene>
    <name evidence="3" type="ORF">NQZ67_21200</name>
</gene>
<evidence type="ECO:0000256" key="1">
    <source>
        <dbReference type="SAM" id="Phobius"/>
    </source>
</evidence>
<evidence type="ECO:0000259" key="2">
    <source>
        <dbReference type="PROSITE" id="PS50887"/>
    </source>
</evidence>
<keyword evidence="1" id="KW-1133">Transmembrane helix</keyword>
<evidence type="ECO:0000313" key="3">
    <source>
        <dbReference type="EMBL" id="MCR2806401.1"/>
    </source>
</evidence>
<feature type="transmembrane region" description="Helical" evidence="1">
    <location>
        <begin position="86"/>
        <end position="107"/>
    </location>
</feature>
<dbReference type="NCBIfam" id="TIGR00254">
    <property type="entry name" value="GGDEF"/>
    <property type="match status" value="1"/>
</dbReference>
<evidence type="ECO:0000313" key="4">
    <source>
        <dbReference type="Proteomes" id="UP001141950"/>
    </source>
</evidence>
<keyword evidence="4" id="KW-1185">Reference proteome</keyword>
<dbReference type="InterPro" id="IPR043128">
    <property type="entry name" value="Rev_trsase/Diguanyl_cyclase"/>
</dbReference>
<dbReference type="SUPFAM" id="SSF55073">
    <property type="entry name" value="Nucleotide cyclase"/>
    <property type="match status" value="1"/>
</dbReference>
<accession>A0A9X2MV27</accession>
<keyword evidence="1" id="KW-0812">Transmembrane</keyword>
<dbReference type="Gene3D" id="3.30.70.270">
    <property type="match status" value="1"/>
</dbReference>
<sequence>MSYPSFFPVTPFMAKVLGTYWLFSFLYYHLRISSKKGSTSIEYGINYNVSLVMFAGPFGLMLFETVFRAFVYGYKKLTKTEEPMEGAHAFYNVGSFSLQGIAAYYLFQALIPYAKGEFVSYWLLMIGIIVVTAVLSDLFLIIVFTCLGDIKTLKDVYSFVKSRSLLDLAKTALSNGLLILFLYENNWTAVFGLFLLNYLVSQSYLIKAQSVKDRDERDKYEQMAYTDFLTGVQNRAYLDAKLKEWKESDEPFGIIVTDIDKFKSINDSYNHHVGDRVIQHFAMTLKQHLRSGDVLIRSGGEEFLIFLRQRSHEQCLAIAEEIRAEAERTPVKAEYGDRTAEVRYTASFGLYYSPNRDAVSLEKSCVMADQLLLQAKQEGRNRVVASEGV</sequence>
<dbReference type="FunFam" id="3.30.70.270:FF:000001">
    <property type="entry name" value="Diguanylate cyclase domain protein"/>
    <property type="match status" value="1"/>
</dbReference>
<organism evidence="3 4">
    <name type="scientific">Paenibacillus soyae</name>
    <dbReference type="NCBI Taxonomy" id="2969249"/>
    <lineage>
        <taxon>Bacteria</taxon>
        <taxon>Bacillati</taxon>
        <taxon>Bacillota</taxon>
        <taxon>Bacilli</taxon>
        <taxon>Bacillales</taxon>
        <taxon>Paenibacillaceae</taxon>
        <taxon>Paenibacillus</taxon>
    </lineage>
</organism>
<reference evidence="3" key="1">
    <citation type="submission" date="2022-08" db="EMBL/GenBank/DDBJ databases">
        <title>The genomic sequence of strain Paenibacillus sp. SCIV0701.</title>
        <authorList>
            <person name="Zhao H."/>
        </authorList>
    </citation>
    <scope>NUCLEOTIDE SEQUENCE</scope>
    <source>
        <strain evidence="3">SCIV0701</strain>
    </source>
</reference>
<dbReference type="PROSITE" id="PS50887">
    <property type="entry name" value="GGDEF"/>
    <property type="match status" value="1"/>
</dbReference>